<accession>A0A0J1HX13</accession>
<sequence>MKKRWIVSLILLFILTACNSEPKDVGKHNGNQTSNGAKDEEGITDLSTLYPLSGLPSNTESTNRAVSVMINNHPKARPQTGLTEADIVYEVLAEGEVTRFLAIFQSSNPKLIGPVRSSRDYYIELAKGYNSLYIAHGYSPEAKKLLTNGYIDNLNGMEYDGTLFKRSPDRVAPHNSYISFANIEKGANAKNYSLKGAPEPLLFLNTKGLEEIEGEESSSISINYGENPNYNSQFLYDQDVQKYIRFSDGEQTIDNETKVSVAVDNVFIIETSHKVVDNKGRKDIDLLSGGNAYLLQHGRWQEVNWKNINGRILPFKEDKQVGLVPGKTWINIIPSTPGLKSAVTLKK</sequence>
<protein>
    <submittedName>
        <fullName evidence="4">Lipoprotein YerB</fullName>
    </submittedName>
</protein>
<keyword evidence="5" id="KW-1185">Reference proteome</keyword>
<keyword evidence="4" id="KW-0449">Lipoprotein</keyword>
<reference evidence="4 5" key="1">
    <citation type="submission" date="2015-05" db="EMBL/GenBank/DDBJ databases">
        <title>Whole genome sequence and identification of bacterial endophytes from Costus igneus.</title>
        <authorList>
            <person name="Lee Y.P."/>
            <person name="Gan H.M."/>
            <person name="Eng W."/>
            <person name="Wheatley M.S."/>
            <person name="Caraballo A."/>
            <person name="Polter S."/>
            <person name="Savka M.A."/>
            <person name="Hudson A.O."/>
        </authorList>
    </citation>
    <scope>NUCLEOTIDE SEQUENCE [LARGE SCALE GENOMIC DNA]</scope>
    <source>
        <strain evidence="4 5">RIT379</strain>
    </source>
</reference>
<evidence type="ECO:0000259" key="2">
    <source>
        <dbReference type="Pfam" id="PF11258"/>
    </source>
</evidence>
<dbReference type="InterPro" id="IPR035328">
    <property type="entry name" value="DUF3048_C"/>
</dbReference>
<dbReference type="AlphaFoldDB" id="A0A0J1HX13"/>
<feature type="domain" description="DUF3048" evidence="2">
    <location>
        <begin position="52"/>
        <end position="193"/>
    </location>
</feature>
<organism evidence="4 5">
    <name type="scientific">Niallia circulans</name>
    <name type="common">Bacillus circulans</name>
    <dbReference type="NCBI Taxonomy" id="1397"/>
    <lineage>
        <taxon>Bacteria</taxon>
        <taxon>Bacillati</taxon>
        <taxon>Bacillota</taxon>
        <taxon>Bacilli</taxon>
        <taxon>Bacillales</taxon>
        <taxon>Bacillaceae</taxon>
        <taxon>Niallia</taxon>
    </lineage>
</organism>
<dbReference type="OrthoDB" id="9779102at2"/>
<name>A0A0J1HX13_NIACI</name>
<evidence type="ECO:0000259" key="3">
    <source>
        <dbReference type="Pfam" id="PF17479"/>
    </source>
</evidence>
<gene>
    <name evidence="4" type="ORF">ABW02_24210</name>
</gene>
<feature type="domain" description="DUF3048" evidence="3">
    <location>
        <begin position="221"/>
        <end position="330"/>
    </location>
</feature>
<dbReference type="InterPro" id="IPR021416">
    <property type="entry name" value="DUF3048_N"/>
</dbReference>
<dbReference type="Pfam" id="PF17479">
    <property type="entry name" value="DUF3048_C"/>
    <property type="match status" value="1"/>
</dbReference>
<evidence type="ECO:0000313" key="4">
    <source>
        <dbReference type="EMBL" id="KLV18204.1"/>
    </source>
</evidence>
<dbReference type="Proteomes" id="UP000036045">
    <property type="component" value="Unassembled WGS sequence"/>
</dbReference>
<evidence type="ECO:0000313" key="5">
    <source>
        <dbReference type="Proteomes" id="UP000036045"/>
    </source>
</evidence>
<dbReference type="Gene3D" id="3.50.90.10">
    <property type="entry name" value="YerB-like"/>
    <property type="match status" value="1"/>
</dbReference>
<dbReference type="InterPro" id="IPR023158">
    <property type="entry name" value="YerB-like_sf"/>
</dbReference>
<proteinExistence type="predicted"/>
<dbReference type="Pfam" id="PF11258">
    <property type="entry name" value="DUF3048"/>
    <property type="match status" value="1"/>
</dbReference>
<feature type="chain" id="PRO_5038468511" evidence="1">
    <location>
        <begin position="20"/>
        <end position="347"/>
    </location>
</feature>
<dbReference type="RefSeq" id="WP_047944703.1">
    <property type="nucleotide sequence ID" value="NZ_JARTLH010000052.1"/>
</dbReference>
<dbReference type="EMBL" id="LDPH01000044">
    <property type="protein sequence ID" value="KLV18204.1"/>
    <property type="molecule type" value="Genomic_DNA"/>
</dbReference>
<feature type="signal peptide" evidence="1">
    <location>
        <begin position="1"/>
        <end position="19"/>
    </location>
</feature>
<evidence type="ECO:0000256" key="1">
    <source>
        <dbReference type="SAM" id="SignalP"/>
    </source>
</evidence>
<comment type="caution">
    <text evidence="4">The sequence shown here is derived from an EMBL/GenBank/DDBJ whole genome shotgun (WGS) entry which is preliminary data.</text>
</comment>
<dbReference type="SUPFAM" id="SSF159774">
    <property type="entry name" value="YerB-like"/>
    <property type="match status" value="1"/>
</dbReference>
<keyword evidence="1" id="KW-0732">Signal</keyword>
<dbReference type="PROSITE" id="PS51257">
    <property type="entry name" value="PROKAR_LIPOPROTEIN"/>
    <property type="match status" value="1"/>
</dbReference>
<dbReference type="PATRIC" id="fig|1397.4.peg.4357"/>